<feature type="region of interest" description="Disordered" evidence="7">
    <location>
        <begin position="407"/>
        <end position="462"/>
    </location>
</feature>
<comment type="similarity">
    <text evidence="2">Belongs to the BORCS5 family.</text>
</comment>
<feature type="compositionally biased region" description="Low complexity" evidence="7">
    <location>
        <begin position="15"/>
        <end position="26"/>
    </location>
</feature>
<feature type="compositionally biased region" description="Polar residues" evidence="7">
    <location>
        <begin position="329"/>
        <end position="347"/>
    </location>
</feature>
<dbReference type="EMBL" id="JASJQH010007706">
    <property type="protein sequence ID" value="KAK9702663.1"/>
    <property type="molecule type" value="Genomic_DNA"/>
</dbReference>
<evidence type="ECO:0000256" key="6">
    <source>
        <dbReference type="ARBA" id="ARBA00023288"/>
    </source>
</evidence>
<evidence type="ECO:0000256" key="7">
    <source>
        <dbReference type="SAM" id="MobiDB-lite"/>
    </source>
</evidence>
<evidence type="ECO:0000256" key="2">
    <source>
        <dbReference type="ARBA" id="ARBA00010235"/>
    </source>
</evidence>
<evidence type="ECO:0000256" key="4">
    <source>
        <dbReference type="ARBA" id="ARBA00023136"/>
    </source>
</evidence>
<feature type="region of interest" description="Disordered" evidence="7">
    <location>
        <begin position="1"/>
        <end position="52"/>
    </location>
</feature>
<keyword evidence="4" id="KW-0472">Membrane</keyword>
<evidence type="ECO:0000256" key="5">
    <source>
        <dbReference type="ARBA" id="ARBA00023228"/>
    </source>
</evidence>
<feature type="compositionally biased region" description="Low complexity" evidence="7">
    <location>
        <begin position="415"/>
        <end position="431"/>
    </location>
</feature>
<feature type="region of interest" description="Disordered" evidence="7">
    <location>
        <begin position="308"/>
        <end position="386"/>
    </location>
</feature>
<feature type="compositionally biased region" description="Basic and acidic residues" evidence="7">
    <location>
        <begin position="369"/>
        <end position="382"/>
    </location>
</feature>
<dbReference type="PANTHER" id="PTHR31634:SF2">
    <property type="entry name" value="BLOC-1-RELATED COMPLEX SUBUNIT 5"/>
    <property type="match status" value="1"/>
</dbReference>
<keyword evidence="6" id="KW-0449">Lipoprotein</keyword>
<dbReference type="PANTHER" id="PTHR31634">
    <property type="entry name" value="BLOC-1-RELATED COMPLEX SUBUNIT 5"/>
    <property type="match status" value="1"/>
</dbReference>
<dbReference type="InterPro" id="IPR018780">
    <property type="entry name" value="TBORCS5"/>
</dbReference>
<organism evidence="8 9">
    <name type="scientific">Basidiobolus ranarum</name>
    <dbReference type="NCBI Taxonomy" id="34480"/>
    <lineage>
        <taxon>Eukaryota</taxon>
        <taxon>Fungi</taxon>
        <taxon>Fungi incertae sedis</taxon>
        <taxon>Zoopagomycota</taxon>
        <taxon>Entomophthoromycotina</taxon>
        <taxon>Basidiobolomycetes</taxon>
        <taxon>Basidiobolales</taxon>
        <taxon>Basidiobolaceae</taxon>
        <taxon>Basidiobolus</taxon>
    </lineage>
</organism>
<keyword evidence="9" id="KW-1185">Reference proteome</keyword>
<proteinExistence type="inferred from homology"/>
<keyword evidence="5" id="KW-0458">Lysosome</keyword>
<evidence type="ECO:0000256" key="1">
    <source>
        <dbReference type="ARBA" id="ARBA00004122"/>
    </source>
</evidence>
<evidence type="ECO:0000256" key="3">
    <source>
        <dbReference type="ARBA" id="ARBA00022300"/>
    </source>
</evidence>
<comment type="subcellular location">
    <subcellularLocation>
        <location evidence="1">Lysosome membrane</location>
        <topology evidence="1">Lipid-anchor</topology>
        <orientation evidence="1">Cytoplasmic side</orientation>
    </subcellularLocation>
</comment>
<evidence type="ECO:0000313" key="9">
    <source>
        <dbReference type="Proteomes" id="UP001479436"/>
    </source>
</evidence>
<accession>A0ABR2VUF4</accession>
<reference evidence="8 9" key="1">
    <citation type="submission" date="2023-04" db="EMBL/GenBank/DDBJ databases">
        <title>Genome of Basidiobolus ranarum AG-B5.</title>
        <authorList>
            <person name="Stajich J.E."/>
            <person name="Carter-House D."/>
            <person name="Gryganskyi A."/>
        </authorList>
    </citation>
    <scope>NUCLEOTIDE SEQUENCE [LARGE SCALE GENOMIC DNA]</scope>
    <source>
        <strain evidence="8 9">AG-B5</strain>
    </source>
</reference>
<protein>
    <recommendedName>
        <fullName evidence="3">BLOC-1-related complex subunit 5</fullName>
    </recommendedName>
</protein>
<evidence type="ECO:0000313" key="8">
    <source>
        <dbReference type="EMBL" id="KAK9702663.1"/>
    </source>
</evidence>
<name>A0ABR2VUF4_9FUNG</name>
<sequence>MGQEQSKANLEQRKSTTTLVPTLSTLRHTSASTSPTIASLASESKPTYRPYRPYSAQPLEIASPNNSDNLQLSTSAPSAQQFSIMATLYPDTKLEHKGITPSYFKRRTYSVESKRSALKPRALTDYPKGLITVNSIDHSSDSEEPELQLLAQSHRFEPFIKSTGYGSFGFGNLWSSKSHNKEGFALLDSDPLANICTGLQEHMKRNAYQVSENQRSLADNLKAMDEFSSELLNNVSSNFQDTKACADQLTIVTSLQQQIDSTHNLLYNVFQTLGKLNSLLPESERIESIKQDEYPALQKAYQTSLRKRSGSVSVERNRLSLPRRRGKETTTLTINNVFSGQDPSNYVSIKRAPSPQPQPHDSESSASKTLKELASRSAKERSAAWSSVFNTPSRRALPMRQQITRVERFNGAGTSSPDIDSLLNLSSLQLPDSPPPSEDSPKLNHAQVLGDDTHSSELPSPT</sequence>
<dbReference type="CDD" id="cd22789">
    <property type="entry name" value="BORCS5-like"/>
    <property type="match status" value="1"/>
</dbReference>
<comment type="caution">
    <text evidence="8">The sequence shown here is derived from an EMBL/GenBank/DDBJ whole genome shotgun (WGS) entry which is preliminary data.</text>
</comment>
<feature type="compositionally biased region" description="Polar residues" evidence="7">
    <location>
        <begin position="27"/>
        <end position="45"/>
    </location>
</feature>
<gene>
    <name evidence="8" type="ORF">K7432_011130</name>
</gene>
<dbReference type="Pfam" id="PF10158">
    <property type="entry name" value="LOH1CR12"/>
    <property type="match status" value="1"/>
</dbReference>
<dbReference type="Proteomes" id="UP001479436">
    <property type="component" value="Unassembled WGS sequence"/>
</dbReference>